<evidence type="ECO:0000313" key="2">
    <source>
        <dbReference type="Proteomes" id="UP000663879"/>
    </source>
</evidence>
<comment type="caution">
    <text evidence="1">The sequence shown here is derived from an EMBL/GenBank/DDBJ whole genome shotgun (WGS) entry which is preliminary data.</text>
</comment>
<keyword evidence="2" id="KW-1185">Reference proteome</keyword>
<dbReference type="AlphaFoldDB" id="A0A814FIJ6"/>
<evidence type="ECO:0000313" key="1">
    <source>
        <dbReference type="EMBL" id="CAF0981106.1"/>
    </source>
</evidence>
<dbReference type="EMBL" id="CAJNOC010003403">
    <property type="protein sequence ID" value="CAF0981106.1"/>
    <property type="molecule type" value="Genomic_DNA"/>
</dbReference>
<accession>A0A814FIJ6</accession>
<organism evidence="1 2">
    <name type="scientific">Brachionus calyciflorus</name>
    <dbReference type="NCBI Taxonomy" id="104777"/>
    <lineage>
        <taxon>Eukaryota</taxon>
        <taxon>Metazoa</taxon>
        <taxon>Spiralia</taxon>
        <taxon>Gnathifera</taxon>
        <taxon>Rotifera</taxon>
        <taxon>Eurotatoria</taxon>
        <taxon>Monogononta</taxon>
        <taxon>Pseudotrocha</taxon>
        <taxon>Ploima</taxon>
        <taxon>Brachionidae</taxon>
        <taxon>Brachionus</taxon>
    </lineage>
</organism>
<protein>
    <submittedName>
        <fullName evidence="1">Uncharacterized protein</fullName>
    </submittedName>
</protein>
<reference evidence="1" key="1">
    <citation type="submission" date="2021-02" db="EMBL/GenBank/DDBJ databases">
        <authorList>
            <person name="Nowell W R."/>
        </authorList>
    </citation>
    <scope>NUCLEOTIDE SEQUENCE</scope>
    <source>
        <strain evidence="1">Ploen Becks lab</strain>
    </source>
</reference>
<dbReference type="Proteomes" id="UP000663879">
    <property type="component" value="Unassembled WGS sequence"/>
</dbReference>
<gene>
    <name evidence="1" type="ORF">OXX778_LOCUS15426</name>
</gene>
<proteinExistence type="predicted"/>
<sequence>MFGVKKNKRSTKLLRACNLNTVKERINVMKAKMGKRVFNNELSVDIIGKLYQNDFGTRTDNKTLIGQLKLITEGEDDSLAELVQDALLITKEHDYEVDKNEIIKIKEVLKTEGINRREELNRLLDINYVNDE</sequence>
<name>A0A814FIJ6_9BILA</name>